<keyword evidence="2" id="KW-0175">Coiled coil</keyword>
<reference evidence="7" key="1">
    <citation type="submission" date="2016-04" db="UniProtKB">
        <authorList>
            <consortium name="WormBaseParasite"/>
        </authorList>
    </citation>
    <scope>IDENTIFICATION</scope>
</reference>
<feature type="domain" description="Centromere protein J C-terminal" evidence="4">
    <location>
        <begin position="779"/>
        <end position="808"/>
    </location>
</feature>
<accession>A0A158R9T8</accession>
<name>A0A158R9T8_TAEAS</name>
<proteinExistence type="inferred from homology"/>
<evidence type="ECO:0000313" key="6">
    <source>
        <dbReference type="Proteomes" id="UP000282613"/>
    </source>
</evidence>
<evidence type="ECO:0000313" key="7">
    <source>
        <dbReference type="WBParaSite" id="TASK_0000778701-mRNA-1"/>
    </source>
</evidence>
<sequence length="840" mass="94427">MDACPEMCSKEPKFCSGVHLDYTPEDTLKSFVMEKCLTSKMKLNQADAADASNKCVKAAKLLKYQQNVQNTKQQDNDAREGSLVNEGVRADSIGYDRELEEFEFLERFAERHTYLRNSNEFEISHLGKRSRKASGTMTSVRKSASLPAMDEDYLLRNIRKVNSGDKSKEVTHRCIHNCHGNNLDSQYLKRCDCESCQSPSQNPLKNVCPTIESSSLGSHNHVQWKDEKNVKTSMGRPLLTLKALWNVRLCAVTALRRPSKSSLLGPFYCNFSFTCSFAMFVKSLAFIILLICSNSYLLISYSFPSHQRDHVFDRPSPSAIQTWISRLEAEVNRFNSENTALVKLKMEREEALSALKKEKKEFEEYRATTMMEFETFRREEITKLKKERKVLCDYQKSLHSMPLKRDREEIERLKQQICEEKAEAAQREVRLQHQLSRQRVRIEELMAEKAELVECIKRLERARLMLRTAVVEGRANQASRTPNQFHKNVILLTELGILISIYNLQCVTTCFLSFSMTKSYNRPDFVPQVIGINSQVETPEDLLSAEMQKARAVSTVTNSESSVNVSSQQPPSRPPCGFLAGEAIKELPKSPFTCVPPHSSAGTAPHSGQQRARTSSDASEFCKGEAANAYRLCRPLCALSDRKRGPVIREVHHSDGSLEKVYCDGLRKMACVNGTTKELCPDGLLPVLYPSNGDVKQAMEDGTIVHNYASDGTAETTIPDGSEEIVDKESVICKSAASQSVVVEASNLPDGMSVQLFSNGDKIISLPNGQRELHCAKFKRRIYPDGTVKTVFKDGRQETRYASGRIRIKDNEGNLLVDTRIAPVSQSAVADLAPLLVPPH</sequence>
<gene>
    <name evidence="5" type="ORF">TASK_LOCUS7788</name>
</gene>
<dbReference type="InterPro" id="IPR026581">
    <property type="entry name" value="TCP10L/CENPJ"/>
</dbReference>
<dbReference type="Pfam" id="PF07202">
    <property type="entry name" value="Tcp10_C"/>
    <property type="match status" value="3"/>
</dbReference>
<feature type="region of interest" description="Disordered" evidence="3">
    <location>
        <begin position="595"/>
        <end position="616"/>
    </location>
</feature>
<keyword evidence="6" id="KW-1185">Reference proteome</keyword>
<dbReference type="EMBL" id="UYRS01018675">
    <property type="protein sequence ID" value="VDK39011.1"/>
    <property type="molecule type" value="Genomic_DNA"/>
</dbReference>
<comment type="similarity">
    <text evidence="1">Belongs to the TCP10 family.</text>
</comment>
<dbReference type="InterPro" id="IPR009852">
    <property type="entry name" value="CENPJ_C_dom"/>
</dbReference>
<dbReference type="GO" id="GO:0005814">
    <property type="term" value="C:centriole"/>
    <property type="evidence" value="ECO:0007669"/>
    <property type="project" value="TreeGrafter"/>
</dbReference>
<dbReference type="WBParaSite" id="TASK_0000778701-mRNA-1">
    <property type="protein sequence ID" value="TASK_0000778701-mRNA-1"/>
    <property type="gene ID" value="TASK_0000778701"/>
</dbReference>
<dbReference type="Proteomes" id="UP000282613">
    <property type="component" value="Unassembled WGS sequence"/>
</dbReference>
<dbReference type="PANTHER" id="PTHR10331">
    <property type="entry name" value="T COMPLEX PROTEIN 10"/>
    <property type="match status" value="1"/>
</dbReference>
<organism evidence="7">
    <name type="scientific">Taenia asiatica</name>
    <name type="common">Asian tapeworm</name>
    <dbReference type="NCBI Taxonomy" id="60517"/>
    <lineage>
        <taxon>Eukaryota</taxon>
        <taxon>Metazoa</taxon>
        <taxon>Spiralia</taxon>
        <taxon>Lophotrochozoa</taxon>
        <taxon>Platyhelminthes</taxon>
        <taxon>Cestoda</taxon>
        <taxon>Eucestoda</taxon>
        <taxon>Cyclophyllidea</taxon>
        <taxon>Taeniidae</taxon>
        <taxon>Taenia</taxon>
    </lineage>
</organism>
<evidence type="ECO:0000313" key="5">
    <source>
        <dbReference type="EMBL" id="VDK39011.1"/>
    </source>
</evidence>
<dbReference type="GO" id="GO:0015631">
    <property type="term" value="F:tubulin binding"/>
    <property type="evidence" value="ECO:0007669"/>
    <property type="project" value="TreeGrafter"/>
</dbReference>
<protein>
    <submittedName>
        <fullName evidence="7">Tcp10_C domain-containing protein</fullName>
    </submittedName>
</protein>
<reference evidence="5 6" key="2">
    <citation type="submission" date="2018-11" db="EMBL/GenBank/DDBJ databases">
        <authorList>
            <consortium name="Pathogen Informatics"/>
        </authorList>
    </citation>
    <scope>NUCLEOTIDE SEQUENCE [LARGE SCALE GENOMIC DNA]</scope>
</reference>
<dbReference type="GO" id="GO:0061511">
    <property type="term" value="P:centriole elongation"/>
    <property type="evidence" value="ECO:0007669"/>
    <property type="project" value="TreeGrafter"/>
</dbReference>
<feature type="domain" description="Centromere protein J C-terminal" evidence="4">
    <location>
        <begin position="647"/>
        <end position="678"/>
    </location>
</feature>
<feature type="domain" description="Centromere protein J C-terminal" evidence="4">
    <location>
        <begin position="748"/>
        <end position="774"/>
    </location>
</feature>
<dbReference type="OrthoDB" id="10252174at2759"/>
<dbReference type="PANTHER" id="PTHR10331:SF6">
    <property type="entry name" value="SPINDLE ASSEMBLY ABNORMAL 4"/>
    <property type="match status" value="1"/>
</dbReference>
<evidence type="ECO:0000256" key="3">
    <source>
        <dbReference type="SAM" id="MobiDB-lite"/>
    </source>
</evidence>
<feature type="compositionally biased region" description="Polar residues" evidence="3">
    <location>
        <begin position="600"/>
        <end position="616"/>
    </location>
</feature>
<feature type="coiled-coil region" evidence="2">
    <location>
        <begin position="324"/>
        <end position="368"/>
    </location>
</feature>
<evidence type="ECO:0000256" key="1">
    <source>
        <dbReference type="ARBA" id="ARBA00005627"/>
    </source>
</evidence>
<dbReference type="AlphaFoldDB" id="A0A158R9T8"/>
<dbReference type="InterPro" id="IPR047002">
    <property type="entry name" value="Tcp10_C_sf"/>
</dbReference>
<evidence type="ECO:0000256" key="2">
    <source>
        <dbReference type="SAM" id="Coils"/>
    </source>
</evidence>
<dbReference type="STRING" id="60517.A0A158R9T8"/>
<evidence type="ECO:0000259" key="4">
    <source>
        <dbReference type="Pfam" id="PF07202"/>
    </source>
</evidence>
<dbReference type="GO" id="GO:0005813">
    <property type="term" value="C:centrosome"/>
    <property type="evidence" value="ECO:0007669"/>
    <property type="project" value="TreeGrafter"/>
</dbReference>
<dbReference type="GO" id="GO:0060271">
    <property type="term" value="P:cilium assembly"/>
    <property type="evidence" value="ECO:0007669"/>
    <property type="project" value="TreeGrafter"/>
</dbReference>
<feature type="coiled-coil region" evidence="2">
    <location>
        <begin position="407"/>
        <end position="462"/>
    </location>
</feature>
<dbReference type="Gene3D" id="2.60.450.20">
    <property type="match status" value="1"/>
</dbReference>